<dbReference type="GeneID" id="39847426"/>
<dbReference type="Pfam" id="PF13977">
    <property type="entry name" value="TetR_C_6"/>
    <property type="match status" value="1"/>
</dbReference>
<proteinExistence type="predicted"/>
<dbReference type="PROSITE" id="PS50977">
    <property type="entry name" value="HTH_TETR_2"/>
    <property type="match status" value="1"/>
</dbReference>
<organism evidence="7 8">
    <name type="scientific">Halapricum salinum</name>
    <dbReference type="NCBI Taxonomy" id="1457250"/>
    <lineage>
        <taxon>Archaea</taxon>
        <taxon>Methanobacteriati</taxon>
        <taxon>Methanobacteriota</taxon>
        <taxon>Stenosarchaea group</taxon>
        <taxon>Halobacteria</taxon>
        <taxon>Halobacteriales</taxon>
        <taxon>Haloarculaceae</taxon>
        <taxon>Halapricum</taxon>
    </lineage>
</organism>
<dbReference type="KEGG" id="hsn:DV733_06140"/>
<name>A0A4D6HA89_9EURY</name>
<dbReference type="InterPro" id="IPR050109">
    <property type="entry name" value="HTH-type_TetR-like_transc_reg"/>
</dbReference>
<evidence type="ECO:0000313" key="7">
    <source>
        <dbReference type="EMBL" id="QCC50849.1"/>
    </source>
</evidence>
<dbReference type="SUPFAM" id="SSF48498">
    <property type="entry name" value="Tetracyclin repressor-like, C-terminal domain"/>
    <property type="match status" value="1"/>
</dbReference>
<dbReference type="RefSeq" id="WP_049995593.1">
    <property type="nucleotide sequence ID" value="NZ_CP031310.1"/>
</dbReference>
<dbReference type="AlphaFoldDB" id="A0A4D6HA89"/>
<evidence type="ECO:0000256" key="2">
    <source>
        <dbReference type="ARBA" id="ARBA00023015"/>
    </source>
</evidence>
<feature type="domain" description="HTH tetR-type" evidence="6">
    <location>
        <begin position="13"/>
        <end position="73"/>
    </location>
</feature>
<keyword evidence="8" id="KW-1185">Reference proteome</keyword>
<dbReference type="InterPro" id="IPR009057">
    <property type="entry name" value="Homeodomain-like_sf"/>
</dbReference>
<evidence type="ECO:0000256" key="4">
    <source>
        <dbReference type="ARBA" id="ARBA00023163"/>
    </source>
</evidence>
<dbReference type="SUPFAM" id="SSF46689">
    <property type="entry name" value="Homeodomain-like"/>
    <property type="match status" value="1"/>
</dbReference>
<dbReference type="PANTHER" id="PTHR30055">
    <property type="entry name" value="HTH-TYPE TRANSCRIPTIONAL REGULATOR RUTR"/>
    <property type="match status" value="1"/>
</dbReference>
<keyword evidence="3 5" id="KW-0238">DNA-binding</keyword>
<dbReference type="InterPro" id="IPR036271">
    <property type="entry name" value="Tet_transcr_reg_TetR-rel_C_sf"/>
</dbReference>
<reference evidence="7 8" key="1">
    <citation type="journal article" date="2019" name="Nat. Commun.">
        <title>A new type of DNA phosphorothioation-based antiviral system in archaea.</title>
        <authorList>
            <person name="Xiong L."/>
            <person name="Liu S."/>
            <person name="Chen S."/>
            <person name="Xiao Y."/>
            <person name="Zhu B."/>
            <person name="Gao Y."/>
            <person name="Zhang Y."/>
            <person name="Chen B."/>
            <person name="Luo J."/>
            <person name="Deng Z."/>
            <person name="Chen X."/>
            <person name="Wang L."/>
            <person name="Chen S."/>
        </authorList>
    </citation>
    <scope>NUCLEOTIDE SEQUENCE [LARGE SCALE GENOMIC DNA]</scope>
    <source>
        <strain evidence="7 8">CBA1105</strain>
    </source>
</reference>
<evidence type="ECO:0000313" key="8">
    <source>
        <dbReference type="Proteomes" id="UP000296706"/>
    </source>
</evidence>
<dbReference type="GO" id="GO:0003700">
    <property type="term" value="F:DNA-binding transcription factor activity"/>
    <property type="evidence" value="ECO:0007669"/>
    <property type="project" value="TreeGrafter"/>
</dbReference>
<dbReference type="Gene3D" id="1.10.357.10">
    <property type="entry name" value="Tetracycline Repressor, domain 2"/>
    <property type="match status" value="1"/>
</dbReference>
<dbReference type="PANTHER" id="PTHR30055:SF234">
    <property type="entry name" value="HTH-TYPE TRANSCRIPTIONAL REGULATOR BETI"/>
    <property type="match status" value="1"/>
</dbReference>
<dbReference type="EMBL" id="CP031310">
    <property type="protein sequence ID" value="QCC50849.1"/>
    <property type="molecule type" value="Genomic_DNA"/>
</dbReference>
<dbReference type="GO" id="GO:0000976">
    <property type="term" value="F:transcription cis-regulatory region binding"/>
    <property type="evidence" value="ECO:0007669"/>
    <property type="project" value="TreeGrafter"/>
</dbReference>
<dbReference type="STRING" id="1457250.GCA_000755225_00260"/>
<feature type="DNA-binding region" description="H-T-H motif" evidence="5">
    <location>
        <begin position="36"/>
        <end position="55"/>
    </location>
</feature>
<evidence type="ECO:0000256" key="1">
    <source>
        <dbReference type="ARBA" id="ARBA00022491"/>
    </source>
</evidence>
<dbReference type="Pfam" id="PF00440">
    <property type="entry name" value="TetR_N"/>
    <property type="match status" value="1"/>
</dbReference>
<dbReference type="InterPro" id="IPR039538">
    <property type="entry name" value="BetI_C"/>
</dbReference>
<dbReference type="OrthoDB" id="135877at2157"/>
<dbReference type="InterPro" id="IPR001647">
    <property type="entry name" value="HTH_TetR"/>
</dbReference>
<evidence type="ECO:0000256" key="5">
    <source>
        <dbReference type="PROSITE-ProRule" id="PRU00335"/>
    </source>
</evidence>
<keyword evidence="4" id="KW-0804">Transcription</keyword>
<gene>
    <name evidence="7" type="ORF">DV733_06140</name>
</gene>
<keyword evidence="1" id="KW-0678">Repressor</keyword>
<keyword evidence="2" id="KW-0805">Transcription regulation</keyword>
<accession>A0A4D6HA89</accession>
<dbReference type="PRINTS" id="PR00455">
    <property type="entry name" value="HTHTETR"/>
</dbReference>
<evidence type="ECO:0000259" key="6">
    <source>
        <dbReference type="PROSITE" id="PS50977"/>
    </source>
</evidence>
<protein>
    <submittedName>
        <fullName evidence="7">TetR/AcrR family transcriptional regulator</fullName>
    </submittedName>
</protein>
<sequence>MDVANGDPEWEPNETRIELLEAAREAMCKHGFADLTMQSIADESEKSKAALHYHFDTKAELLAETLAYLLAEFLSEVDIGEEGDPEQRLRALVEAMLFGPNGRDGDSSGHWEFHTALLEVQSHAPHDETFQAQFTDNYDHVRHLVTDIIDNGIEQGVFREVDADRTAAHIMAAIKGARVNQVATTREDIAATVHDSLLEQVIDPLVVE</sequence>
<evidence type="ECO:0000256" key="3">
    <source>
        <dbReference type="ARBA" id="ARBA00023125"/>
    </source>
</evidence>
<dbReference type="Proteomes" id="UP000296706">
    <property type="component" value="Chromosome"/>
</dbReference>